<feature type="compositionally biased region" description="Acidic residues" evidence="1">
    <location>
        <begin position="37"/>
        <end position="46"/>
    </location>
</feature>
<gene>
    <name evidence="2" type="ORF">GRH90_14960</name>
</gene>
<evidence type="ECO:0000313" key="2">
    <source>
        <dbReference type="EMBL" id="NDL64044.1"/>
    </source>
</evidence>
<evidence type="ECO:0000256" key="1">
    <source>
        <dbReference type="SAM" id="MobiDB-lite"/>
    </source>
</evidence>
<dbReference type="EMBL" id="WUBS01000010">
    <property type="protein sequence ID" value="NDL64044.1"/>
    <property type="molecule type" value="Genomic_DNA"/>
</dbReference>
<dbReference type="Proteomes" id="UP000461443">
    <property type="component" value="Unassembled WGS sequence"/>
</dbReference>
<organism evidence="2 3">
    <name type="scientific">Acerihabitans arboris</name>
    <dbReference type="NCBI Taxonomy" id="2691583"/>
    <lineage>
        <taxon>Bacteria</taxon>
        <taxon>Pseudomonadati</taxon>
        <taxon>Pseudomonadota</taxon>
        <taxon>Gammaproteobacteria</taxon>
        <taxon>Enterobacterales</taxon>
        <taxon>Pectobacteriaceae</taxon>
        <taxon>Acerihabitans</taxon>
    </lineage>
</organism>
<dbReference type="RefSeq" id="WP_162366761.1">
    <property type="nucleotide sequence ID" value="NZ_WUBS01000010.1"/>
</dbReference>
<proteinExistence type="predicted"/>
<feature type="compositionally biased region" description="Low complexity" evidence="1">
    <location>
        <begin position="48"/>
        <end position="59"/>
    </location>
</feature>
<name>A0A845SM54_9GAMM</name>
<protein>
    <submittedName>
        <fullName evidence="2">Uncharacterized protein</fullName>
    </submittedName>
</protein>
<reference evidence="2 3" key="2">
    <citation type="submission" date="2020-02" db="EMBL/GenBank/DDBJ databases">
        <title>The new genus of Enterobacteriales.</title>
        <authorList>
            <person name="Kim I.S."/>
        </authorList>
    </citation>
    <scope>NUCLEOTIDE SEQUENCE [LARGE SCALE GENOMIC DNA]</scope>
    <source>
        <strain evidence="2 3">SAP-6</strain>
    </source>
</reference>
<evidence type="ECO:0000313" key="3">
    <source>
        <dbReference type="Proteomes" id="UP000461443"/>
    </source>
</evidence>
<comment type="caution">
    <text evidence="2">The sequence shown here is derived from an EMBL/GenBank/DDBJ whole genome shotgun (WGS) entry which is preliminary data.</text>
</comment>
<keyword evidence="3" id="KW-1185">Reference proteome</keyword>
<accession>A0A845SM54</accession>
<sequence>MTEAKTNTPGHDKPQSADAQKPGDVTISQGLGKLFEAGEELTEEQTDAMAEQAKAAAKKSQAERDNKNEQIASGKDK</sequence>
<reference evidence="2 3" key="1">
    <citation type="submission" date="2019-12" db="EMBL/GenBank/DDBJ databases">
        <authorList>
            <person name="Lee S.D."/>
        </authorList>
    </citation>
    <scope>NUCLEOTIDE SEQUENCE [LARGE SCALE GENOMIC DNA]</scope>
    <source>
        <strain evidence="2 3">SAP-6</strain>
    </source>
</reference>
<feature type="region of interest" description="Disordered" evidence="1">
    <location>
        <begin position="1"/>
        <end position="77"/>
    </location>
</feature>
<dbReference type="AlphaFoldDB" id="A0A845SM54"/>
<feature type="compositionally biased region" description="Basic and acidic residues" evidence="1">
    <location>
        <begin position="60"/>
        <end position="77"/>
    </location>
</feature>